<dbReference type="EMBL" id="BRZM01000069">
    <property type="protein sequence ID" value="GLD64303.1"/>
    <property type="molecule type" value="Genomic_DNA"/>
</dbReference>
<keyword evidence="3" id="KW-1185">Reference proteome</keyword>
<protein>
    <submittedName>
        <fullName evidence="2">Uncharacterized protein</fullName>
    </submittedName>
</protein>
<feature type="region of interest" description="Disordered" evidence="1">
    <location>
        <begin position="450"/>
        <end position="511"/>
    </location>
</feature>
<gene>
    <name evidence="2" type="ORF">AKAME5_001585600</name>
</gene>
<sequence length="1374" mass="152677">MQTFSYHFIHSYHDRHQATHYPLYYEQQDQGREASYWTVPGSRTGGAPQDYTNWTDPELSAPASSHFPFILDRHTQQHQDLGEYQLHEARDREWTATHRAAREYERGFLREGWQRRWEPCSPVRYNREVSTKRSDSSYRELEAWAARYSHSLPRRRRIEAELRGASQGLLESSRAPERDSRSGTDPRVAALQHVRQSANIRESGVWERGGRQQTPNYYPPQPPAPNASHMLDVKGKTGYQRRMFSQPPGYIAPPPYNNPHKSSPVMHHCDTSWEQEGKRQTYWSQPTLRKQDVSVDLQDKRKAEKEDFTKPDGNKTTAELDGLKNRGPETDTAGSPINVQNTHMQHECMLSLQQPQTIQPVQNIKTNEQTSSKVIEGRKFRLNKKTGGMTIFCLVSRIAGPTETPSLPLCTSQTNIQSTELGEVSKGLRDSGDDQTQKLADEVDFRPPALKEQSNTSDARNLKAKQQETPTCAESEILGDNLSNKAETDDVSAEKNNLNDANSTSGKQVAQSVQPISVKYPLWREPSFTSRAETEVLSTLLKTNSEEGESDGSRNQEDCAAVHPINVEVRRLDIKNDTESEDSKGLLVIDTTCVVVKMELIPSPKKEHVHYLGSTSHTEDSPPDTQSNSSPESNTQLDQDVIPNTETNPLQINDRPETELDSDLVEKKATEGGGDTSFPCMPSSSISERETLEERAERILGIPLHNCITEQQPDDATSFLEPCVEEQDEEVEPSPVTNDIHNATELPEDTTEEERSQSHLESGQTGDAVCLKESADAEDQVKDEDGEHFAGPQEQVSEEDTDSQLETDVKTSKETKMAEDNLLEPTSDEDTTKQSQEENQPVENDTSSPHPETSSLPSTQQLPSPLLPGSTKSSPSSTPHTDHSPSPTPPLDLMYQTAEAMSCIEDQDEEGETSQPINNDISDTLEDLEDQEVVSEQQFEYEQPDNVACAEESNIADGQQTKEADRDPIDLLEQTLEISTENGIDANILQQQHEYVQVEDVACVRESHMTEEQLQEKANEDPTDLLDQTPEISKENDPDCEVSQIPLDVLSPSELPSPPHTSHKSDTEPVSCLEIDLDCPLALNPATADADIPETAPPPLQLDSCEESPHFSCSSISESAPSVAPTISTPSHVGGEGVSLDLPHKEEPQYPKSLWDAVNRIRKHTAPDSENEEEEVSEQWDPESIGEDFSCPDVVLDMNSERIVFDEAGHHKVSTESIEDVEQYLCHEEPHGHAEEDTLSCSSTSSRSSGDTVIVAEEDEVENTPPDALTESKTGTSKELPVAEGEQCGSGEVKDETAEEEGDDEQDGDTKEFCLSEECTVEVENITAEATEMLETEREESEEEGFTPSEVTLVSDEVTGGDCTAVGKESESVT</sequence>
<feature type="region of interest" description="Disordered" evidence="1">
    <location>
        <begin position="1088"/>
        <end position="1191"/>
    </location>
</feature>
<evidence type="ECO:0000313" key="3">
    <source>
        <dbReference type="Proteomes" id="UP001279410"/>
    </source>
</evidence>
<evidence type="ECO:0000256" key="1">
    <source>
        <dbReference type="SAM" id="MobiDB-lite"/>
    </source>
</evidence>
<feature type="compositionally biased region" description="Basic and acidic residues" evidence="1">
    <location>
        <begin position="1007"/>
        <end position="1020"/>
    </location>
</feature>
<feature type="compositionally biased region" description="Polar residues" evidence="1">
    <location>
        <begin position="494"/>
        <end position="511"/>
    </location>
</feature>
<comment type="caution">
    <text evidence="2">The sequence shown here is derived from an EMBL/GenBank/DDBJ whole genome shotgun (WGS) entry which is preliminary data.</text>
</comment>
<feature type="compositionally biased region" description="Basic and acidic residues" evidence="1">
    <location>
        <begin position="654"/>
        <end position="670"/>
    </location>
</feature>
<organism evidence="2 3">
    <name type="scientific">Lates japonicus</name>
    <name type="common">Japanese lates</name>
    <dbReference type="NCBI Taxonomy" id="270547"/>
    <lineage>
        <taxon>Eukaryota</taxon>
        <taxon>Metazoa</taxon>
        <taxon>Chordata</taxon>
        <taxon>Craniata</taxon>
        <taxon>Vertebrata</taxon>
        <taxon>Euteleostomi</taxon>
        <taxon>Actinopterygii</taxon>
        <taxon>Neopterygii</taxon>
        <taxon>Teleostei</taxon>
        <taxon>Neoteleostei</taxon>
        <taxon>Acanthomorphata</taxon>
        <taxon>Carangaria</taxon>
        <taxon>Carangaria incertae sedis</taxon>
        <taxon>Centropomidae</taxon>
        <taxon>Lates</taxon>
    </lineage>
</organism>
<feature type="compositionally biased region" description="Polar residues" evidence="1">
    <location>
        <begin position="623"/>
        <end position="651"/>
    </location>
</feature>
<feature type="compositionally biased region" description="Acidic residues" evidence="1">
    <location>
        <begin position="796"/>
        <end position="805"/>
    </location>
</feature>
<feature type="compositionally biased region" description="Polar residues" evidence="1">
    <location>
        <begin position="837"/>
        <end position="852"/>
    </location>
</feature>
<dbReference type="Proteomes" id="UP001279410">
    <property type="component" value="Unassembled WGS sequence"/>
</dbReference>
<feature type="compositionally biased region" description="Polar residues" evidence="1">
    <location>
        <begin position="913"/>
        <end position="922"/>
    </location>
</feature>
<feature type="compositionally biased region" description="Low complexity" evidence="1">
    <location>
        <begin position="1240"/>
        <end position="1249"/>
    </location>
</feature>
<feature type="region of interest" description="Disordered" evidence="1">
    <location>
        <begin position="201"/>
        <end position="227"/>
    </location>
</feature>
<feature type="region of interest" description="Disordered" evidence="1">
    <location>
        <begin position="722"/>
        <end position="923"/>
    </location>
</feature>
<feature type="compositionally biased region" description="Acidic residues" evidence="1">
    <location>
        <begin position="1297"/>
        <end position="1307"/>
    </location>
</feature>
<feature type="compositionally biased region" description="Basic and acidic residues" evidence="1">
    <location>
        <begin position="807"/>
        <end position="819"/>
    </location>
</feature>
<reference evidence="2" key="1">
    <citation type="submission" date="2022-08" db="EMBL/GenBank/DDBJ databases">
        <title>Genome sequencing of akame (Lates japonicus).</title>
        <authorList>
            <person name="Hashiguchi Y."/>
            <person name="Takahashi H."/>
        </authorList>
    </citation>
    <scope>NUCLEOTIDE SEQUENCE</scope>
    <source>
        <strain evidence="2">Kochi</strain>
    </source>
</reference>
<feature type="compositionally biased region" description="Basic and acidic residues" evidence="1">
    <location>
        <begin position="1225"/>
        <end position="1236"/>
    </location>
</feature>
<feature type="region of interest" description="Disordered" evidence="1">
    <location>
        <begin position="1007"/>
        <end position="1069"/>
    </location>
</feature>
<feature type="compositionally biased region" description="Low complexity" evidence="1">
    <location>
        <begin position="853"/>
        <end position="879"/>
    </location>
</feature>
<feature type="compositionally biased region" description="Basic and acidic residues" evidence="1">
    <location>
        <begin position="174"/>
        <end position="184"/>
    </location>
</feature>
<dbReference type="InterPro" id="IPR026500">
    <property type="entry name" value="Dendrin"/>
</dbReference>
<feature type="compositionally biased region" description="Acidic residues" evidence="1">
    <location>
        <begin position="723"/>
        <end position="732"/>
    </location>
</feature>
<feature type="region of interest" description="Disordered" evidence="1">
    <location>
        <begin position="301"/>
        <end position="331"/>
    </location>
</feature>
<feature type="region of interest" description="Disordered" evidence="1">
    <location>
        <begin position="1221"/>
        <end position="1312"/>
    </location>
</feature>
<feature type="region of interest" description="Disordered" evidence="1">
    <location>
        <begin position="610"/>
        <end position="691"/>
    </location>
</feature>
<proteinExistence type="predicted"/>
<dbReference type="PANTHER" id="PTHR16757">
    <property type="entry name" value="DENDRIN"/>
    <property type="match status" value="1"/>
</dbReference>
<feature type="region of interest" description="Disordered" evidence="1">
    <location>
        <begin position="167"/>
        <end position="187"/>
    </location>
</feature>
<feature type="compositionally biased region" description="Polar residues" evidence="1">
    <location>
        <begin position="1111"/>
        <end position="1131"/>
    </location>
</feature>
<accession>A0AAD3N013</accession>
<evidence type="ECO:0000313" key="2">
    <source>
        <dbReference type="EMBL" id="GLD64303.1"/>
    </source>
</evidence>
<name>A0AAD3N013_LATJO</name>
<dbReference type="PANTHER" id="PTHR16757:SF1">
    <property type="entry name" value="DENDRIN"/>
    <property type="match status" value="1"/>
</dbReference>
<feature type="compositionally biased region" description="Basic and acidic residues" evidence="1">
    <location>
        <begin position="301"/>
        <end position="313"/>
    </location>
</feature>
<dbReference type="Pfam" id="PF15498">
    <property type="entry name" value="Dendrin"/>
    <property type="match status" value="1"/>
</dbReference>
<feature type="compositionally biased region" description="Acidic residues" evidence="1">
    <location>
        <begin position="1169"/>
        <end position="1186"/>
    </location>
</feature>
<feature type="compositionally biased region" description="Basic and acidic residues" evidence="1">
    <location>
        <begin position="773"/>
        <end position="788"/>
    </location>
</feature>